<dbReference type="AlphaFoldDB" id="A0A2S3US65"/>
<evidence type="ECO:0000313" key="2">
    <source>
        <dbReference type="EMBL" id="POF30565.1"/>
    </source>
</evidence>
<dbReference type="OrthoDB" id="8453842at2"/>
<keyword evidence="1" id="KW-0812">Transmembrane</keyword>
<dbReference type="InterPro" id="IPR011989">
    <property type="entry name" value="ARM-like"/>
</dbReference>
<comment type="caution">
    <text evidence="2">The sequence shown here is derived from an EMBL/GenBank/DDBJ whole genome shotgun (WGS) entry which is preliminary data.</text>
</comment>
<dbReference type="EMBL" id="PPCN01000006">
    <property type="protein sequence ID" value="POF30565.1"/>
    <property type="molecule type" value="Genomic_DNA"/>
</dbReference>
<feature type="transmembrane region" description="Helical" evidence="1">
    <location>
        <begin position="56"/>
        <end position="74"/>
    </location>
</feature>
<keyword evidence="1" id="KW-1133">Transmembrane helix</keyword>
<sequence length="440" mass="48829">MSGLHNPNLPNGLPSAAGSALNSKLISERQMLAGVFVGLFLVVLGTTILFMGRNQVASSLTICVGFGIVLAMFGTQVSGRWAGWSATGAGATAVLLFLVLQQFTDVPVPNDFIKGSLEGDFSKVADLRIIDEHPMYVYRDRSTSTIRFLNVGRDLKSRRVRMQVDTIEKNSGREFYQLYANSDLFEERMLGHISSGDEFLQLTFDYENRVVMDGEVVLFEERDTLARDSSPKAPQSADFSLFGISARAEAAAVGPENLDLNPTEIGTLIDDLKSEEIYRRRNARDLLVRAGPSAVNQLTDAFVAASGGSVDDYRIRVGVTYILSEMLRTDETLRTDISNELTTDEFPYFVEAAADEDKTIRYQAAEFLYLLEDPRSVSSSLDAVKESSSRSVDNQVLILRESAKGLDVQRQDMIIEELSRSDRYKTLDSPTSALRNIFKW</sequence>
<dbReference type="SUPFAM" id="SSF48371">
    <property type="entry name" value="ARM repeat"/>
    <property type="match status" value="1"/>
</dbReference>
<dbReference type="Proteomes" id="UP000236959">
    <property type="component" value="Unassembled WGS sequence"/>
</dbReference>
<dbReference type="InterPro" id="IPR016024">
    <property type="entry name" value="ARM-type_fold"/>
</dbReference>
<reference evidence="2 3" key="1">
    <citation type="submission" date="2018-01" db="EMBL/GenBank/DDBJ databases">
        <title>Genomic Encyclopedia of Archaeal and Bacterial Type Strains, Phase II (KMG-II): from individual species to whole genera.</title>
        <authorList>
            <person name="Goeker M."/>
        </authorList>
    </citation>
    <scope>NUCLEOTIDE SEQUENCE [LARGE SCALE GENOMIC DNA]</scope>
    <source>
        <strain evidence="2 3">DSM 17023</strain>
    </source>
</reference>
<organism evidence="2 3">
    <name type="scientific">Roseibium marinum</name>
    <dbReference type="NCBI Taxonomy" id="281252"/>
    <lineage>
        <taxon>Bacteria</taxon>
        <taxon>Pseudomonadati</taxon>
        <taxon>Pseudomonadota</taxon>
        <taxon>Alphaproteobacteria</taxon>
        <taxon>Hyphomicrobiales</taxon>
        <taxon>Stappiaceae</taxon>
        <taxon>Roseibium</taxon>
    </lineage>
</organism>
<evidence type="ECO:0008006" key="4">
    <source>
        <dbReference type="Google" id="ProtNLM"/>
    </source>
</evidence>
<dbReference type="RefSeq" id="WP_146048574.1">
    <property type="nucleotide sequence ID" value="NZ_PPCN01000006.1"/>
</dbReference>
<keyword evidence="3" id="KW-1185">Reference proteome</keyword>
<dbReference type="Gene3D" id="1.25.10.10">
    <property type="entry name" value="Leucine-rich Repeat Variant"/>
    <property type="match status" value="1"/>
</dbReference>
<feature type="transmembrane region" description="Helical" evidence="1">
    <location>
        <begin position="31"/>
        <end position="50"/>
    </location>
</feature>
<evidence type="ECO:0000313" key="3">
    <source>
        <dbReference type="Proteomes" id="UP000236959"/>
    </source>
</evidence>
<keyword evidence="1" id="KW-0472">Membrane</keyword>
<name>A0A2S3US65_9HYPH</name>
<proteinExistence type="predicted"/>
<accession>A0A2S3US65</accession>
<protein>
    <recommendedName>
        <fullName evidence="4">HEAT repeat domain-containing protein</fullName>
    </recommendedName>
</protein>
<evidence type="ECO:0000256" key="1">
    <source>
        <dbReference type="SAM" id="Phobius"/>
    </source>
</evidence>
<gene>
    <name evidence="2" type="ORF">CLV41_106179</name>
</gene>
<feature type="transmembrane region" description="Helical" evidence="1">
    <location>
        <begin position="81"/>
        <end position="100"/>
    </location>
</feature>